<feature type="transmembrane region" description="Helical" evidence="8">
    <location>
        <begin position="112"/>
        <end position="131"/>
    </location>
</feature>
<evidence type="ECO:0000313" key="10">
    <source>
        <dbReference type="EMBL" id="KKP70058.1"/>
    </source>
</evidence>
<proteinExistence type="predicted"/>
<accession>A0A0G0BKS8</accession>
<dbReference type="InterPro" id="IPR050297">
    <property type="entry name" value="LipidA_mod_glycosyltrf_83"/>
</dbReference>
<dbReference type="PANTHER" id="PTHR33908">
    <property type="entry name" value="MANNOSYLTRANSFERASE YKCB-RELATED"/>
    <property type="match status" value="1"/>
</dbReference>
<dbReference type="STRING" id="1618350.UR67_C0002G0178"/>
<sequence length="546" mass="63476">MRKFLTKHIHLILLGLIILWGIFLRLYKIDKIPFGLYPDVAVNGLDALDILQGKILPFYYRNGGREGLFLFFNALFVVIYGNKPIALYLTSSFIGVLTLPVMYVFGKIFYNNRIALISTFLLASSFYHLNFSRLGYRVIILPLILLLALITLKWAYIKRTSQSWILAGFFLALGFYTYISYRIVPFVLLFLFFVFRKKIIQIKPQEIRNLIISFFITLAPMIVYSLRYPADFFGRIFGASVLSTYKAQSDFPSTLGERIIATIKMFFITGDPMIQYNFTSIPLLSIVEAGFFLVGFFLLIKNIGKVSNALVLTISVALTLPVVFSDSTPHILRGFGMIPFLYLTIALGLEKVAQIIKKKIHPIFAVLLIIAVLIYTSINGYVLYFQKWINQSGLNKELYVDLVRMSEYALEYQENQPLYFILGSMWNQKKDTQKALHDKLNFLPYNLVSWGIDTWDPKHTLEPKIDYESLIGERAYFWEGNTIKYLVYSSRQDYEVRDYRQLTKEESGIYIFSKMWHPDFKEKLLAVFPDAKLKLENEYYEVWQTD</sequence>
<evidence type="ECO:0000256" key="8">
    <source>
        <dbReference type="SAM" id="Phobius"/>
    </source>
</evidence>
<feature type="transmembrane region" description="Helical" evidence="8">
    <location>
        <begin position="163"/>
        <end position="195"/>
    </location>
</feature>
<reference evidence="10 11" key="1">
    <citation type="journal article" date="2015" name="Nature">
        <title>rRNA introns, odd ribosomes, and small enigmatic genomes across a large radiation of phyla.</title>
        <authorList>
            <person name="Brown C.T."/>
            <person name="Hug L.A."/>
            <person name="Thomas B.C."/>
            <person name="Sharon I."/>
            <person name="Castelle C.J."/>
            <person name="Singh A."/>
            <person name="Wilkins M.J."/>
            <person name="Williams K.H."/>
            <person name="Banfield J.F."/>
        </authorList>
    </citation>
    <scope>NUCLEOTIDE SEQUENCE [LARGE SCALE GENOMIC DNA]</scope>
</reference>
<evidence type="ECO:0000256" key="2">
    <source>
        <dbReference type="ARBA" id="ARBA00022475"/>
    </source>
</evidence>
<dbReference type="Proteomes" id="UP000034581">
    <property type="component" value="Unassembled WGS sequence"/>
</dbReference>
<feature type="transmembrane region" description="Helical" evidence="8">
    <location>
        <begin position="207"/>
        <end position="226"/>
    </location>
</feature>
<keyword evidence="3" id="KW-0328">Glycosyltransferase</keyword>
<feature type="domain" description="Glycosyltransferase RgtA/B/C/D-like" evidence="9">
    <location>
        <begin position="69"/>
        <end position="218"/>
    </location>
</feature>
<dbReference type="AlphaFoldDB" id="A0A0G0BKS8"/>
<comment type="subcellular location">
    <subcellularLocation>
        <location evidence="1">Cell membrane</location>
        <topology evidence="1">Multi-pass membrane protein</topology>
    </subcellularLocation>
</comment>
<dbReference type="GO" id="GO:0010041">
    <property type="term" value="P:response to iron(III) ion"/>
    <property type="evidence" value="ECO:0007669"/>
    <property type="project" value="TreeGrafter"/>
</dbReference>
<gene>
    <name evidence="10" type="ORF">UR67_C0002G0178</name>
</gene>
<feature type="transmembrane region" description="Helical" evidence="8">
    <location>
        <begin position="9"/>
        <end position="27"/>
    </location>
</feature>
<feature type="transmembrane region" description="Helical" evidence="8">
    <location>
        <begin position="281"/>
        <end position="299"/>
    </location>
</feature>
<feature type="transmembrane region" description="Helical" evidence="8">
    <location>
        <begin position="87"/>
        <end position="106"/>
    </location>
</feature>
<evidence type="ECO:0000256" key="1">
    <source>
        <dbReference type="ARBA" id="ARBA00004651"/>
    </source>
</evidence>
<protein>
    <recommendedName>
        <fullName evidence="9">Glycosyltransferase RgtA/B/C/D-like domain-containing protein</fullName>
    </recommendedName>
</protein>
<feature type="transmembrane region" description="Helical" evidence="8">
    <location>
        <begin position="361"/>
        <end position="384"/>
    </location>
</feature>
<evidence type="ECO:0000259" key="9">
    <source>
        <dbReference type="Pfam" id="PF13231"/>
    </source>
</evidence>
<dbReference type="PANTHER" id="PTHR33908:SF3">
    <property type="entry name" value="UNDECAPRENYL PHOSPHATE-ALPHA-4-AMINO-4-DEOXY-L-ARABINOSE ARABINOSYL TRANSFERASE"/>
    <property type="match status" value="1"/>
</dbReference>
<dbReference type="Pfam" id="PF13231">
    <property type="entry name" value="PMT_2"/>
    <property type="match status" value="1"/>
</dbReference>
<keyword evidence="4" id="KW-0808">Transferase</keyword>
<evidence type="ECO:0000256" key="7">
    <source>
        <dbReference type="ARBA" id="ARBA00023136"/>
    </source>
</evidence>
<evidence type="ECO:0000256" key="3">
    <source>
        <dbReference type="ARBA" id="ARBA00022676"/>
    </source>
</evidence>
<feature type="transmembrane region" description="Helical" evidence="8">
    <location>
        <begin position="330"/>
        <end position="349"/>
    </location>
</feature>
<feature type="transmembrane region" description="Helical" evidence="8">
    <location>
        <begin position="138"/>
        <end position="157"/>
    </location>
</feature>
<evidence type="ECO:0000256" key="4">
    <source>
        <dbReference type="ARBA" id="ARBA00022679"/>
    </source>
</evidence>
<comment type="caution">
    <text evidence="10">The sequence shown here is derived from an EMBL/GenBank/DDBJ whole genome shotgun (WGS) entry which is preliminary data.</text>
</comment>
<keyword evidence="2" id="KW-1003">Cell membrane</keyword>
<dbReference type="GO" id="GO:0005886">
    <property type="term" value="C:plasma membrane"/>
    <property type="evidence" value="ECO:0007669"/>
    <property type="project" value="UniProtKB-SubCell"/>
</dbReference>
<dbReference type="GO" id="GO:0009103">
    <property type="term" value="P:lipopolysaccharide biosynthetic process"/>
    <property type="evidence" value="ECO:0007669"/>
    <property type="project" value="UniProtKB-ARBA"/>
</dbReference>
<organism evidence="10 11">
    <name type="scientific">candidate division CPR3 bacterium GW2011_GWF2_35_18</name>
    <dbReference type="NCBI Taxonomy" id="1618350"/>
    <lineage>
        <taxon>Bacteria</taxon>
        <taxon>Bacteria division CPR3</taxon>
    </lineage>
</organism>
<feature type="transmembrane region" description="Helical" evidence="8">
    <location>
        <begin position="306"/>
        <end position="324"/>
    </location>
</feature>
<keyword evidence="5 8" id="KW-0812">Transmembrane</keyword>
<name>A0A0G0BKS8_UNCC3</name>
<evidence type="ECO:0000256" key="6">
    <source>
        <dbReference type="ARBA" id="ARBA00022989"/>
    </source>
</evidence>
<dbReference type="EMBL" id="LBQB01000002">
    <property type="protein sequence ID" value="KKP70058.1"/>
    <property type="molecule type" value="Genomic_DNA"/>
</dbReference>
<evidence type="ECO:0000256" key="5">
    <source>
        <dbReference type="ARBA" id="ARBA00022692"/>
    </source>
</evidence>
<evidence type="ECO:0000313" key="11">
    <source>
        <dbReference type="Proteomes" id="UP000034581"/>
    </source>
</evidence>
<dbReference type="InterPro" id="IPR038731">
    <property type="entry name" value="RgtA/B/C-like"/>
</dbReference>
<feature type="transmembrane region" description="Helical" evidence="8">
    <location>
        <begin position="63"/>
        <end position="80"/>
    </location>
</feature>
<keyword evidence="7 8" id="KW-0472">Membrane</keyword>
<dbReference type="GO" id="GO:0016763">
    <property type="term" value="F:pentosyltransferase activity"/>
    <property type="evidence" value="ECO:0007669"/>
    <property type="project" value="TreeGrafter"/>
</dbReference>
<keyword evidence="6 8" id="KW-1133">Transmembrane helix</keyword>